<evidence type="ECO:0000256" key="3">
    <source>
        <dbReference type="ARBA" id="ARBA00022552"/>
    </source>
</evidence>
<dbReference type="EMBL" id="SMAF01000006">
    <property type="protein sequence ID" value="TCS99293.1"/>
    <property type="molecule type" value="Genomic_DNA"/>
</dbReference>
<dbReference type="GO" id="GO:0008168">
    <property type="term" value="F:methyltransferase activity"/>
    <property type="evidence" value="ECO:0007669"/>
    <property type="project" value="UniProtKB-KW"/>
</dbReference>
<dbReference type="GO" id="GO:0005737">
    <property type="term" value="C:cytoplasm"/>
    <property type="evidence" value="ECO:0007669"/>
    <property type="project" value="UniProtKB-SubCell"/>
</dbReference>
<dbReference type="Pfam" id="PF10672">
    <property type="entry name" value="Methyltrans_SAM"/>
    <property type="match status" value="1"/>
</dbReference>
<dbReference type="SUPFAM" id="SSF88697">
    <property type="entry name" value="PUA domain-like"/>
    <property type="match status" value="1"/>
</dbReference>
<dbReference type="RefSeq" id="WP_123521947.1">
    <property type="nucleotide sequence ID" value="NZ_JBHLWF010000031.1"/>
</dbReference>
<keyword evidence="11" id="KW-1185">Reference proteome</keyword>
<dbReference type="Gene3D" id="2.30.130.10">
    <property type="entry name" value="PUA domain"/>
    <property type="match status" value="1"/>
</dbReference>
<dbReference type="InterPro" id="IPR029063">
    <property type="entry name" value="SAM-dependent_MTases_sf"/>
</dbReference>
<dbReference type="InterPro" id="IPR015947">
    <property type="entry name" value="PUA-like_sf"/>
</dbReference>
<dbReference type="Pfam" id="PF17785">
    <property type="entry name" value="PUA_3"/>
    <property type="match status" value="1"/>
</dbReference>
<comment type="caution">
    <text evidence="10">The sequence shown here is derived from an EMBL/GenBank/DDBJ whole genome shotgun (WGS) entry which is preliminary data.</text>
</comment>
<dbReference type="PANTHER" id="PTHR42873:SF1">
    <property type="entry name" value="S-ADENOSYLMETHIONINE-DEPENDENT METHYLTRANSFERASE DOMAIN-CONTAINING PROTEIN"/>
    <property type="match status" value="1"/>
</dbReference>
<dbReference type="InterPro" id="IPR036974">
    <property type="entry name" value="PUA_sf"/>
</dbReference>
<keyword evidence="5 10" id="KW-0808">Transferase</keyword>
<name>A0A4R3LGL8_9GAMM</name>
<keyword evidence="3" id="KW-0698">rRNA processing</keyword>
<evidence type="ECO:0000256" key="4">
    <source>
        <dbReference type="ARBA" id="ARBA00022603"/>
    </source>
</evidence>
<evidence type="ECO:0000256" key="5">
    <source>
        <dbReference type="ARBA" id="ARBA00022679"/>
    </source>
</evidence>
<dbReference type="CDD" id="cd11572">
    <property type="entry name" value="RlmI_M_like"/>
    <property type="match status" value="1"/>
</dbReference>
<dbReference type="InterPro" id="IPR019614">
    <property type="entry name" value="SAM-dep_methyl-trfase"/>
</dbReference>
<gene>
    <name evidence="10" type="ORF">EDC25_106132</name>
</gene>
<organism evidence="10 11">
    <name type="scientific">Pseudofulvimonas gallinarii</name>
    <dbReference type="NCBI Taxonomy" id="634155"/>
    <lineage>
        <taxon>Bacteria</taxon>
        <taxon>Pseudomonadati</taxon>
        <taxon>Pseudomonadota</taxon>
        <taxon>Gammaproteobacteria</taxon>
        <taxon>Lysobacterales</taxon>
        <taxon>Rhodanobacteraceae</taxon>
        <taxon>Pseudofulvimonas</taxon>
    </lineage>
</organism>
<dbReference type="CDD" id="cd02440">
    <property type="entry name" value="AdoMet_MTases"/>
    <property type="match status" value="1"/>
</dbReference>
<dbReference type="CDD" id="cd21153">
    <property type="entry name" value="PUA_RlmI"/>
    <property type="match status" value="1"/>
</dbReference>
<dbReference type="GO" id="GO:0032259">
    <property type="term" value="P:methylation"/>
    <property type="evidence" value="ECO:0007669"/>
    <property type="project" value="UniProtKB-KW"/>
</dbReference>
<evidence type="ECO:0000256" key="8">
    <source>
        <dbReference type="ARBA" id="ARBA00038091"/>
    </source>
</evidence>
<dbReference type="AlphaFoldDB" id="A0A4R3LGL8"/>
<dbReference type="PROSITE" id="PS50890">
    <property type="entry name" value="PUA"/>
    <property type="match status" value="1"/>
</dbReference>
<protein>
    <submittedName>
        <fullName evidence="10">SAM-dependent methyltransferase</fullName>
    </submittedName>
</protein>
<dbReference type="SMART" id="SM00359">
    <property type="entry name" value="PUA"/>
    <property type="match status" value="1"/>
</dbReference>
<dbReference type="Gene3D" id="3.40.50.150">
    <property type="entry name" value="Vaccinia Virus protein VP39"/>
    <property type="match status" value="1"/>
</dbReference>
<reference evidence="10 11" key="1">
    <citation type="submission" date="2019-03" db="EMBL/GenBank/DDBJ databases">
        <title>Genomic Encyclopedia of Type Strains, Phase IV (KMG-IV): sequencing the most valuable type-strain genomes for metagenomic binning, comparative biology and taxonomic classification.</title>
        <authorList>
            <person name="Goeker M."/>
        </authorList>
    </citation>
    <scope>NUCLEOTIDE SEQUENCE [LARGE SCALE GENOMIC DNA]</scope>
    <source>
        <strain evidence="10 11">DSM 21944</strain>
    </source>
</reference>
<dbReference type="OrthoDB" id="9805492at2"/>
<evidence type="ECO:0000313" key="10">
    <source>
        <dbReference type="EMBL" id="TCS99293.1"/>
    </source>
</evidence>
<keyword evidence="7" id="KW-0694">RNA-binding</keyword>
<dbReference type="Proteomes" id="UP000294599">
    <property type="component" value="Unassembled WGS sequence"/>
</dbReference>
<comment type="similarity">
    <text evidence="8">Belongs to the methyltransferase superfamily. RlmI family.</text>
</comment>
<dbReference type="Gene3D" id="3.30.750.80">
    <property type="entry name" value="RNA methyltransferase domain (HRMD) like"/>
    <property type="match status" value="1"/>
</dbReference>
<accession>A0A4R3LGL8</accession>
<dbReference type="InterPro" id="IPR002478">
    <property type="entry name" value="PUA"/>
</dbReference>
<dbReference type="GO" id="GO:0006364">
    <property type="term" value="P:rRNA processing"/>
    <property type="evidence" value="ECO:0007669"/>
    <property type="project" value="UniProtKB-KW"/>
</dbReference>
<evidence type="ECO:0000256" key="1">
    <source>
        <dbReference type="ARBA" id="ARBA00004496"/>
    </source>
</evidence>
<keyword evidence="2" id="KW-0963">Cytoplasm</keyword>
<evidence type="ECO:0000256" key="2">
    <source>
        <dbReference type="ARBA" id="ARBA00022490"/>
    </source>
</evidence>
<proteinExistence type="inferred from homology"/>
<keyword evidence="4 10" id="KW-0489">Methyltransferase</keyword>
<comment type="subcellular location">
    <subcellularLocation>
        <location evidence="1">Cytoplasm</location>
    </subcellularLocation>
</comment>
<dbReference type="SUPFAM" id="SSF53335">
    <property type="entry name" value="S-adenosyl-L-methionine-dependent methyltransferases"/>
    <property type="match status" value="1"/>
</dbReference>
<keyword evidence="6" id="KW-0949">S-adenosyl-L-methionine</keyword>
<dbReference type="PANTHER" id="PTHR42873">
    <property type="entry name" value="RIBOSOMAL RNA LARGE SUBUNIT METHYLTRANSFERASE"/>
    <property type="match status" value="1"/>
</dbReference>
<evidence type="ECO:0000256" key="6">
    <source>
        <dbReference type="ARBA" id="ARBA00022691"/>
    </source>
</evidence>
<evidence type="ECO:0000256" key="7">
    <source>
        <dbReference type="ARBA" id="ARBA00022884"/>
    </source>
</evidence>
<dbReference type="InterPro" id="IPR041532">
    <property type="entry name" value="RlmI-like_PUA"/>
</dbReference>
<dbReference type="GO" id="GO:0003723">
    <property type="term" value="F:RNA binding"/>
    <property type="evidence" value="ECO:0007669"/>
    <property type="project" value="UniProtKB-KW"/>
</dbReference>
<sequence length="397" mass="43499">MTATLPPLRLKKGEDRRLRHGHPWIYSNQIDTAATPLAGFEPGQLVRVHDARDMLIGIGYINPHSLITVRLLTRDTGTTVDAYLVAKRLRAALALRERMYDQPYYRLVFGESDGLPGLVIDRYGSTLVGQIATAGMEALRPLVEQAVAEVLAPENLVWRNTGGSRAMEKLPEYVEAGIGEVPGTIEAREGDLRFRIDFAHAQKTGWFYDQRGNRDLFARYGSGARVLDVFSYLGGWGLRAAATFAERVVCVDSSLPACEGIEANAALNDLSGKVDTLHADAFDALKALREDGEQFDVIVLDPPAFIKRRKDHAAGLVAYKRLNQQALRMLAPGGLLVTCSCSHHLPEPELMHVVHEATSRAGRNASVLARLQQGPDHPLHPAIVETAYLKGLVCAVA</sequence>
<evidence type="ECO:0000259" key="9">
    <source>
        <dbReference type="SMART" id="SM00359"/>
    </source>
</evidence>
<evidence type="ECO:0000313" key="11">
    <source>
        <dbReference type="Proteomes" id="UP000294599"/>
    </source>
</evidence>
<feature type="domain" description="PUA" evidence="9">
    <location>
        <begin position="6"/>
        <end position="94"/>
    </location>
</feature>